<evidence type="ECO:0000313" key="3">
    <source>
        <dbReference type="EMBL" id="QDS71058.1"/>
    </source>
</evidence>
<keyword evidence="2" id="KW-1133">Transmembrane helix</keyword>
<dbReference type="PANTHER" id="PTHR35896">
    <property type="entry name" value="IG-LIKE DOMAIN-CONTAINING PROTEIN"/>
    <property type="match status" value="1"/>
</dbReference>
<dbReference type="OrthoDB" id="3501153at2759"/>
<feature type="transmembrane region" description="Helical" evidence="2">
    <location>
        <begin position="26"/>
        <end position="50"/>
    </location>
</feature>
<keyword evidence="4" id="KW-1185">Reference proteome</keyword>
<evidence type="ECO:0000313" key="4">
    <source>
        <dbReference type="Proteomes" id="UP000316270"/>
    </source>
</evidence>
<protein>
    <submittedName>
        <fullName evidence="3">Uncharacterized protein</fullName>
    </submittedName>
</protein>
<dbReference type="AlphaFoldDB" id="A0A517L622"/>
<dbReference type="Proteomes" id="UP000316270">
    <property type="component" value="Chromosome 5"/>
</dbReference>
<sequence>MSYTELSTSASQEEPEPKPPRQSSRVIYICISAIFAIFALVLLSATTSLVPKSGQSAQSRQCGSTPSEAKAKGCIFDPITYAWLPERCYDHKLADEWRKQNFKLYANRYGNVTKTEEEFGDDLSPSSFDHLSTLET</sequence>
<keyword evidence="2" id="KW-0472">Membrane</keyword>
<dbReference type="EMBL" id="CP042189">
    <property type="protein sequence ID" value="QDS71058.1"/>
    <property type="molecule type" value="Genomic_DNA"/>
</dbReference>
<dbReference type="InterPro" id="IPR053008">
    <property type="entry name" value="Phomopsin_biosynth_assoc"/>
</dbReference>
<accession>A0A517L622</accession>
<proteinExistence type="predicted"/>
<reference evidence="3 4" key="1">
    <citation type="submission" date="2019-07" db="EMBL/GenBank/DDBJ databases">
        <title>Finished genome of Venturia effusa.</title>
        <authorList>
            <person name="Young C.A."/>
            <person name="Cox M.P."/>
            <person name="Ganley A.R.D."/>
            <person name="David W.J."/>
        </authorList>
    </citation>
    <scope>NUCLEOTIDE SEQUENCE [LARGE SCALE GENOMIC DNA]</scope>
    <source>
        <strain evidence="4">albino</strain>
    </source>
</reference>
<evidence type="ECO:0000256" key="2">
    <source>
        <dbReference type="SAM" id="Phobius"/>
    </source>
</evidence>
<organism evidence="3 4">
    <name type="scientific">Venturia effusa</name>
    <dbReference type="NCBI Taxonomy" id="50376"/>
    <lineage>
        <taxon>Eukaryota</taxon>
        <taxon>Fungi</taxon>
        <taxon>Dikarya</taxon>
        <taxon>Ascomycota</taxon>
        <taxon>Pezizomycotina</taxon>
        <taxon>Dothideomycetes</taxon>
        <taxon>Pleosporomycetidae</taxon>
        <taxon>Venturiales</taxon>
        <taxon>Venturiaceae</taxon>
        <taxon>Venturia</taxon>
    </lineage>
</organism>
<gene>
    <name evidence="3" type="ORF">FKW77_008669</name>
</gene>
<dbReference type="PANTHER" id="PTHR35896:SF3">
    <property type="entry name" value="MAJOR FACILITATOR SUPERFAMILY TRANSPORTER"/>
    <property type="match status" value="1"/>
</dbReference>
<feature type="region of interest" description="Disordered" evidence="1">
    <location>
        <begin position="1"/>
        <end position="21"/>
    </location>
</feature>
<dbReference type="STRING" id="50376.A0A517L622"/>
<name>A0A517L622_9PEZI</name>
<evidence type="ECO:0000256" key="1">
    <source>
        <dbReference type="SAM" id="MobiDB-lite"/>
    </source>
</evidence>
<feature type="compositionally biased region" description="Polar residues" evidence="1">
    <location>
        <begin position="1"/>
        <end position="12"/>
    </location>
</feature>
<keyword evidence="2" id="KW-0812">Transmembrane</keyword>